<keyword evidence="2" id="KW-0614">Plasmid</keyword>
<geneLocation type="plasmid" evidence="3 5">
    <name>pTiAF3.44</name>
</geneLocation>
<keyword evidence="5" id="KW-1185">Reference proteome</keyword>
<keyword evidence="1" id="KW-0472">Membrane</keyword>
<evidence type="ECO:0000313" key="4">
    <source>
        <dbReference type="Proteomes" id="UP000298545"/>
    </source>
</evidence>
<feature type="transmembrane region" description="Helical" evidence="1">
    <location>
        <begin position="195"/>
        <end position="216"/>
    </location>
</feature>
<evidence type="ECO:0000256" key="1">
    <source>
        <dbReference type="SAM" id="Phobius"/>
    </source>
</evidence>
<keyword evidence="1" id="KW-1133">Transmembrane helix</keyword>
<keyword evidence="1" id="KW-0812">Transmembrane</keyword>
<organism evidence="2 4">
    <name type="scientific">Agrobacterium larrymoorei</name>
    <dbReference type="NCBI Taxonomy" id="160699"/>
    <lineage>
        <taxon>Bacteria</taxon>
        <taxon>Pseudomonadati</taxon>
        <taxon>Pseudomonadota</taxon>
        <taxon>Alphaproteobacteria</taxon>
        <taxon>Hyphomicrobiales</taxon>
        <taxon>Rhizobiaceae</taxon>
        <taxon>Rhizobium/Agrobacterium group</taxon>
        <taxon>Agrobacterium</taxon>
    </lineage>
</organism>
<dbReference type="STRING" id="1367849.GCA_000518585_04758"/>
<dbReference type="KEGG" id="alf:CFBP5473_24290"/>
<dbReference type="Proteomes" id="UP000826513">
    <property type="component" value="Plasmid pTiAF3.44"/>
</dbReference>
<dbReference type="OrthoDB" id="8850092at2"/>
<dbReference type="AlphaFoldDB" id="A0A4D7DVH1"/>
<reference evidence="2 4" key="1">
    <citation type="submission" date="2019-04" db="EMBL/GenBank/DDBJ databases">
        <title>Complete genome sequence of Agrobacterium larrymoorei CFBP5473.</title>
        <authorList>
            <person name="Haryono M."/>
            <person name="Chou L."/>
            <person name="Lin Y.-C."/>
            <person name="Lai E.-M."/>
            <person name="Kuo C.-H."/>
        </authorList>
    </citation>
    <scope>NUCLEOTIDE SEQUENCE [LARGE SCALE GENOMIC DNA]</scope>
    <source>
        <strain evidence="2 4">CFBP5473</strain>
        <plasmid evidence="4">pticfbp5473</plasmid>
        <plasmid evidence="2">pTiCFBP5473</plasmid>
    </source>
</reference>
<dbReference type="EMBL" id="CP072169">
    <property type="protein sequence ID" value="QYA10089.1"/>
    <property type="molecule type" value="Genomic_DNA"/>
</dbReference>
<dbReference type="Proteomes" id="UP000298545">
    <property type="component" value="Plasmid pTiCFBP5473"/>
</dbReference>
<gene>
    <name evidence="2" type="ORF">CFBP5473_24290</name>
    <name evidence="3" type="ORF">J5285_22945</name>
</gene>
<name>A0A4D7DVH1_9HYPH</name>
<feature type="transmembrane region" description="Helical" evidence="1">
    <location>
        <begin position="157"/>
        <end position="183"/>
    </location>
</feature>
<evidence type="ECO:0000313" key="5">
    <source>
        <dbReference type="Proteomes" id="UP000826513"/>
    </source>
</evidence>
<evidence type="ECO:0000313" key="2">
    <source>
        <dbReference type="EMBL" id="QCJ01072.1"/>
    </source>
</evidence>
<dbReference type="EMBL" id="CP039694">
    <property type="protein sequence ID" value="QCJ01072.1"/>
    <property type="molecule type" value="Genomic_DNA"/>
</dbReference>
<geneLocation type="plasmid" evidence="4">
    <name>pticfbp5473</name>
</geneLocation>
<accession>A0A4D7DVH1</accession>
<reference evidence="3 5" key="2">
    <citation type="submission" date="2021-03" db="EMBL/GenBank/DDBJ databases">
        <title>Rapid diversification of plasmids in a genus of pathogenic and nitrogen fixing bacteria.</title>
        <authorList>
            <person name="Weisberg A.J."/>
            <person name="Miller M."/>
            <person name="Ream W."/>
            <person name="Grunwald N.J."/>
            <person name="Chang J.H."/>
        </authorList>
    </citation>
    <scope>NUCLEOTIDE SEQUENCE [LARGE SCALE GENOMIC DNA]</scope>
    <source>
        <strain evidence="3 5">AF3.44</strain>
        <plasmid evidence="3 5">pTiAF3.44</plasmid>
    </source>
</reference>
<feature type="transmembrane region" description="Helical" evidence="1">
    <location>
        <begin position="81"/>
        <end position="100"/>
    </location>
</feature>
<feature type="transmembrane region" description="Helical" evidence="1">
    <location>
        <begin position="112"/>
        <end position="136"/>
    </location>
</feature>
<proteinExistence type="predicted"/>
<protein>
    <submittedName>
        <fullName evidence="2">Uncharacterized protein</fullName>
    </submittedName>
</protein>
<sequence length="220" mass="23176">MSVSSQVALWAAVLLSGLYHGANPSMGWPLAVSNALMDRSAKGLIAALCWLGVGHSLAILVVTLPFGLLSALLDWEREIQVAASLLLIFMGLVLLIWRRHPRALVRIPPSRLALWSFAVAVAHGAGLMLVPVYLGLCGPMGMDSASQAATSLAGTNLGIGILVGVVHTIAMSICGGLIAWAVYRSLGLGLLKRSWFNLEAVWSIGLLLVGFTSLILNDAT</sequence>
<evidence type="ECO:0000313" key="3">
    <source>
        <dbReference type="EMBL" id="QYA10089.1"/>
    </source>
</evidence>
<geneLocation type="plasmid" evidence="2">
    <name>pTiCFBP5473</name>
</geneLocation>
<feature type="transmembrane region" description="Helical" evidence="1">
    <location>
        <begin position="43"/>
        <end position="69"/>
    </location>
</feature>